<comment type="caution">
    <text evidence="4">The sequence shown here is derived from an EMBL/GenBank/DDBJ whole genome shotgun (WGS) entry which is preliminary data.</text>
</comment>
<dbReference type="CDD" id="cd01949">
    <property type="entry name" value="GGDEF"/>
    <property type="match status" value="1"/>
</dbReference>
<dbReference type="SMART" id="SM00091">
    <property type="entry name" value="PAS"/>
    <property type="match status" value="2"/>
</dbReference>
<dbReference type="InterPro" id="IPR000014">
    <property type="entry name" value="PAS"/>
</dbReference>
<dbReference type="NCBIfam" id="TIGR00229">
    <property type="entry name" value="sensory_box"/>
    <property type="match status" value="1"/>
</dbReference>
<protein>
    <submittedName>
        <fullName evidence="4">Diguanylate cyclase (GGDEF)-like protein/PAS domain S-box-containing protein</fullName>
    </submittedName>
</protein>
<evidence type="ECO:0000313" key="4">
    <source>
        <dbReference type="EMBL" id="MDQ0471240.1"/>
    </source>
</evidence>
<keyword evidence="5" id="KW-1185">Reference proteome</keyword>
<dbReference type="Pfam" id="PF13426">
    <property type="entry name" value="PAS_9"/>
    <property type="match status" value="1"/>
</dbReference>
<dbReference type="SUPFAM" id="SSF55785">
    <property type="entry name" value="PYP-like sensor domain (PAS domain)"/>
    <property type="match status" value="3"/>
</dbReference>
<dbReference type="PANTHER" id="PTHR44757:SF2">
    <property type="entry name" value="BIOFILM ARCHITECTURE MAINTENANCE PROTEIN MBAA"/>
    <property type="match status" value="1"/>
</dbReference>
<accession>A0ABU0JCC5</accession>
<gene>
    <name evidence="4" type="ORF">QO011_004263</name>
</gene>
<evidence type="ECO:0000313" key="5">
    <source>
        <dbReference type="Proteomes" id="UP001242480"/>
    </source>
</evidence>
<dbReference type="NCBIfam" id="TIGR00254">
    <property type="entry name" value="GGDEF"/>
    <property type="match status" value="1"/>
</dbReference>
<evidence type="ECO:0000259" key="3">
    <source>
        <dbReference type="PROSITE" id="PS50887"/>
    </source>
</evidence>
<feature type="domain" description="GGDEF" evidence="3">
    <location>
        <begin position="422"/>
        <end position="552"/>
    </location>
</feature>
<dbReference type="Pfam" id="PF08448">
    <property type="entry name" value="PAS_4"/>
    <property type="match status" value="1"/>
</dbReference>
<dbReference type="InterPro" id="IPR000160">
    <property type="entry name" value="GGDEF_dom"/>
</dbReference>
<keyword evidence="1" id="KW-0175">Coiled coil</keyword>
<dbReference type="EMBL" id="JAUSVX010000008">
    <property type="protein sequence ID" value="MDQ0471240.1"/>
    <property type="molecule type" value="Genomic_DNA"/>
</dbReference>
<dbReference type="InterPro" id="IPR029787">
    <property type="entry name" value="Nucleotide_cyclase"/>
</dbReference>
<dbReference type="Gene3D" id="3.30.70.270">
    <property type="match status" value="1"/>
</dbReference>
<dbReference type="InterPro" id="IPR035965">
    <property type="entry name" value="PAS-like_dom_sf"/>
</dbReference>
<sequence>MSDTARSRLQAGEPGSSFGPPDAVSLLHGIPDAVLCADAAGRIVFANAAALRLLDRPADRLLGVSVRGVVGAWPSVAEDLARSRQVETVVLRRDGAVLPVEVSFVAWGEGSHALTGAMLRSILDRTVSEAMLEEAHAQARRAEAEARAAHDRLREVIEMQPHAVCVLDPEDRYVLWNGRYAELYPEISGLLRPGVAFLDILRASAASGRMPEAAGDPEAWLAYRMAKHALPAIQEEQEMRDGRWMRYDDRRLSDGSTIGVRVDITELKQREETFRLLFDENPVPLLLLDPATLRLTAVNAAAIRRYGLGREAFLAMAAPDLHVPGEAVRAAAMLHSADRASEAETVWRHRCADGGEIAVLLFVRTMAGAVPGLLVAILDVTKRVRAEERVAHLAMHDALTGLANRMQFHRALDQALAEPQGPWTALFCLDLDGFKPVNDTFGHAAGDAVLRLVADRLRSAVPGADLVARLGGDEFAVIHRSDADDLAETAERLVATMRAPFQVDGALVGIGVSIGLARLEPGEDADRLMARADAALYAAKAAGRGTWILAPAGDRS</sequence>
<dbReference type="InterPro" id="IPR043128">
    <property type="entry name" value="Rev_trsase/Diguanyl_cyclase"/>
</dbReference>
<dbReference type="PROSITE" id="PS50887">
    <property type="entry name" value="GGDEF"/>
    <property type="match status" value="1"/>
</dbReference>
<feature type="coiled-coil region" evidence="1">
    <location>
        <begin position="125"/>
        <end position="159"/>
    </location>
</feature>
<dbReference type="InterPro" id="IPR052155">
    <property type="entry name" value="Biofilm_reg_signaling"/>
</dbReference>
<feature type="domain" description="PAS" evidence="2">
    <location>
        <begin position="26"/>
        <end position="63"/>
    </location>
</feature>
<dbReference type="SMART" id="SM00267">
    <property type="entry name" value="GGDEF"/>
    <property type="match status" value="1"/>
</dbReference>
<dbReference type="PANTHER" id="PTHR44757">
    <property type="entry name" value="DIGUANYLATE CYCLASE DGCP"/>
    <property type="match status" value="1"/>
</dbReference>
<reference evidence="4 5" key="1">
    <citation type="submission" date="2023-07" db="EMBL/GenBank/DDBJ databases">
        <title>Genomic Encyclopedia of Type Strains, Phase IV (KMG-IV): sequencing the most valuable type-strain genomes for metagenomic binning, comparative biology and taxonomic classification.</title>
        <authorList>
            <person name="Goeker M."/>
        </authorList>
    </citation>
    <scope>NUCLEOTIDE SEQUENCE [LARGE SCALE GENOMIC DNA]</scope>
    <source>
        <strain evidence="4 5">DSM 19619</strain>
    </source>
</reference>
<dbReference type="Pfam" id="PF00990">
    <property type="entry name" value="GGDEF"/>
    <property type="match status" value="1"/>
</dbReference>
<dbReference type="RefSeq" id="WP_307276024.1">
    <property type="nucleotide sequence ID" value="NZ_JAUSVX010000008.1"/>
</dbReference>
<dbReference type="SUPFAM" id="SSF55073">
    <property type="entry name" value="Nucleotide cyclase"/>
    <property type="match status" value="1"/>
</dbReference>
<dbReference type="Pfam" id="PF12860">
    <property type="entry name" value="PAS_7"/>
    <property type="match status" value="1"/>
</dbReference>
<dbReference type="CDD" id="cd00130">
    <property type="entry name" value="PAS"/>
    <property type="match status" value="1"/>
</dbReference>
<dbReference type="PROSITE" id="PS50112">
    <property type="entry name" value="PAS"/>
    <property type="match status" value="1"/>
</dbReference>
<evidence type="ECO:0000259" key="2">
    <source>
        <dbReference type="PROSITE" id="PS50112"/>
    </source>
</evidence>
<evidence type="ECO:0000256" key="1">
    <source>
        <dbReference type="SAM" id="Coils"/>
    </source>
</evidence>
<dbReference type="Proteomes" id="UP001242480">
    <property type="component" value="Unassembled WGS sequence"/>
</dbReference>
<dbReference type="InterPro" id="IPR013656">
    <property type="entry name" value="PAS_4"/>
</dbReference>
<dbReference type="Gene3D" id="3.30.450.20">
    <property type="entry name" value="PAS domain"/>
    <property type="match status" value="3"/>
</dbReference>
<proteinExistence type="predicted"/>
<name>A0ABU0JCC5_9HYPH</name>
<organism evidence="4 5">
    <name type="scientific">Labrys wisconsinensis</name>
    <dbReference type="NCBI Taxonomy" id="425677"/>
    <lineage>
        <taxon>Bacteria</taxon>
        <taxon>Pseudomonadati</taxon>
        <taxon>Pseudomonadota</taxon>
        <taxon>Alphaproteobacteria</taxon>
        <taxon>Hyphomicrobiales</taxon>
        <taxon>Xanthobacteraceae</taxon>
        <taxon>Labrys</taxon>
    </lineage>
</organism>